<dbReference type="InterPro" id="IPR030934">
    <property type="entry name" value="Intein_C"/>
</dbReference>
<proteinExistence type="predicted"/>
<dbReference type="EMBL" id="JBHSFE010000008">
    <property type="protein sequence ID" value="MFC4607792.1"/>
    <property type="molecule type" value="Genomic_DNA"/>
</dbReference>
<dbReference type="NCBIfam" id="TIGR03696">
    <property type="entry name" value="Rhs_assc_core"/>
    <property type="match status" value="1"/>
</dbReference>
<dbReference type="SMART" id="SM00470">
    <property type="entry name" value="ParB"/>
    <property type="match status" value="1"/>
</dbReference>
<feature type="compositionally biased region" description="Polar residues" evidence="3">
    <location>
        <begin position="1649"/>
        <end position="1658"/>
    </location>
</feature>
<keyword evidence="8" id="KW-1185">Reference proteome</keyword>
<dbReference type="InterPro" id="IPR022385">
    <property type="entry name" value="Rhs_assc_core"/>
</dbReference>
<sequence length="2277" mass="243985">MPRHVVAATVLGLALSLSAATAQAIPAKPEGAKRPGVPGSSDPAEGKNAKTKPRPADPAKKAAARTLDPAAWPQAGSTEIALAAPAAPAKGAKSAVGGAEPAARAGAAKPAKSTVGGLPVTVTPPLAQGKRAVGAAATPSEVKVTSLGHKAAAKWGSAALLTVERSDGAKAAAPVGLSLDYAKFAEGAGGGYGSRLQLIELPACAATQAPGSKGCPATPKRIPFKNDPATRSVTAQVSAAPAAGAPAVFAVAAGDSSSKGDYKATSLAPSASWSVANSSGGFSWSYPLRSVPTPGGLTPEMALGYSSQSADGRTAATNNQGSWIGEGFGYEPGYIERRYKSCADDGQKTSAEQCWAFDNATIVLNGMSGELIQDDKTKEWHLASENGAKIAKLTGADNGDNDGEHWKLTTTDGTEYWFGLNKLPGWTTGKETTTSTWTSPVFGNNTGEPCYNATFTSAHCKQAWRWNLDHVKDTHGNVMSYYYGSETNRYALNGKTDVNGTEYIRGGYLKRIDYGQRDGGVYTTKAPARVVFRTAERCLPTDAFDCAESKFTTANAAHWPDTPVDRFCKAATKCTAPQSSQTFWTTKRLTGITTQMSSGTAADAYADVDAWTFTHTFTDNGDDTKTLWLNKIDHEGKGGGGSIKMPSVELQGVHLKNRVASDTDNIDAIHRFRLATVLSETGAQLDVTYGPTECTASALPKPGESTKRCYPVVWAPPGSIEPRTDWFHKYVVAEITETDRIGGGDDLVTRYDYQGNAGWRKSEPDGMTEDKFLTWSQWHGYGKVKVSAGNGQSMTTRIDYTYLQGLDGDKLPGGGARSEDVTDSTGTRYTGHKEYTGFQIEAQTYNGTKVASKAITEPWKHDTATQTKTWATTKATIVQSDSSRGYTALSGGGWRSTKAVSTFDTSNRTGRLLRTDDSADLATATDDTCTRLSYADNPARNLYTLQSRTEVVATGCGAATDRKTQVVGDTRTHYDGLAFGAVPTKGDETRAERLTSHDGTTATYQVTGTITYDAYGRPSSETDAAGSSVQTQYTDVNGLISKVKLTNPLGHAATTDFAPAWGRSVGQTDPNGRRTEASLDALGRVTSVWLPDRTKTQTPSVKYTYDVRRDKPVSIKTEKIEHGGGYGVEYQFYDALLRPRQLQSEGPNGTRLVGDTFYDGTGKVKMGNQTYNAVGAPSNDLLIVANGETGSQFRYEYDGMGRKTAEIFQVAGVEQWRTSIAYDGDRTHVDPPKGGVPTTTITNVAGALTELRHYHGESPDPDGPVSGYDATKYTHTPAGDLESVTDAKGNVWRYEYDQLNRKVKSVDPDTGTTTVKYDDVDRPVSSTDNRNKKISTVYDKLGRPVTTWDGDPTTGTKLTETKYDKAGWLGEAYASLRYTSATEYFSTVTQDMDAMYRPLKTAYTVPESQDKLAGTYVFTTTYNADGTVNGQGMPAAGGLTGEAIAFDYDDLQRPKTMTGKTSYVTDTVYSPTSQLQQLELSTGSGKKNWQTFHYEKGTERLKHSVVDIEGLTGPARKADYSYDQSGNVLSIADSAGPSPDVQCFGYDSGKRLSEAWTPAATAATATGSGTVGSKLDASSPSACATAPGTSALGGPAPYWTSYETDAIGNRTKEVRHDNGLNAAKDVTRTYTYGEGPAGPHAVTKVVENTPTGDKQSTYGYDDAGNTDERTLGGDTQRLGWNAEGKLAKTTEADGKTTDYIYDADGNRLTRSDATGTTVYLPGLELRQAKGSTAVEATRYYSFAGKTVAMRTDKGDLSFLAADHHGTNELSVNATTGAVSQRRLDPYGVERAKPTGPWTSEKGFVGGDIDTQTGLTNVGARQYDPGLGKFISPDPIVDFTQPQQVNGYAYGNNSPVTLSDPSGLWISIPKLFQWAMNFVKKYSSSHAVSNAEQELGQAEANYSKTKQRVKKAADALKDIAMEELGINAGLDCFSSGDLGACGETALNVASMLIGGLPAKLIKKYGWRLDKAWDLGKTIAGHLDELISGAMKAWDQSSKVQKAKEKLEKVKAAAKKEKKGSCPVPHSFLPSTPVLLADGSSKPIDEIELGDQIIATDPTTGETVTREVVATIVTEDDKEFVDLTIKGQDGEPAALISTTTHPFWVESEGAWIDAGDLESGMELRTVDGGAATVMAVRTFEQRQRTHDLTVQGIHTYYVLAKTTPVLVHNCSVSPHELERTEQLGGAADRQRVDEIAESMSKDGWMGAPIEVFEHLNRRYVINGHHRVAAAKKAGIDVKYRSLTLDEVKAYKYKSIDEVIWASVEVGPDFPNERRGRRRR</sequence>
<dbReference type="Proteomes" id="UP001595993">
    <property type="component" value="Unassembled WGS sequence"/>
</dbReference>
<feature type="signal peptide" evidence="4">
    <location>
        <begin position="1"/>
        <end position="24"/>
    </location>
</feature>
<evidence type="ECO:0000256" key="2">
    <source>
        <dbReference type="SAM" id="Coils"/>
    </source>
</evidence>
<reference evidence="8" key="1">
    <citation type="journal article" date="2019" name="Int. J. Syst. Evol. Microbiol.">
        <title>The Global Catalogue of Microorganisms (GCM) 10K type strain sequencing project: providing services to taxonomists for standard genome sequencing and annotation.</title>
        <authorList>
            <consortium name="The Broad Institute Genomics Platform"/>
            <consortium name="The Broad Institute Genome Sequencing Center for Infectious Disease"/>
            <person name="Wu L."/>
            <person name="Ma J."/>
        </authorList>
    </citation>
    <scope>NUCLEOTIDE SEQUENCE [LARGE SCALE GENOMIC DNA]</scope>
    <source>
        <strain evidence="8">CGMCC 4.7139</strain>
    </source>
</reference>
<dbReference type="SMART" id="SM00306">
    <property type="entry name" value="HintN"/>
    <property type="match status" value="1"/>
</dbReference>
<gene>
    <name evidence="7" type="ORF">ACFO9E_08180</name>
</gene>
<protein>
    <submittedName>
        <fullName evidence="7">Polymorphic toxin-type HINT domain-containing protein</fullName>
    </submittedName>
</protein>
<dbReference type="InterPro" id="IPR003115">
    <property type="entry name" value="ParB_N"/>
</dbReference>
<evidence type="ECO:0000313" key="8">
    <source>
        <dbReference type="Proteomes" id="UP001595993"/>
    </source>
</evidence>
<dbReference type="Pfam" id="PF07591">
    <property type="entry name" value="PT-HINT"/>
    <property type="match status" value="1"/>
</dbReference>
<feature type="region of interest" description="Disordered" evidence="3">
    <location>
        <begin position="1649"/>
        <end position="1675"/>
    </location>
</feature>
<keyword evidence="1" id="KW-0677">Repeat</keyword>
<dbReference type="PANTHER" id="PTHR32305:SF17">
    <property type="entry name" value="TRNA NUCLEASE WAPA"/>
    <property type="match status" value="1"/>
</dbReference>
<dbReference type="InterPro" id="IPR050708">
    <property type="entry name" value="T6SS_VgrG/RHS"/>
</dbReference>
<organism evidence="7 8">
    <name type="scientific">Streptomyces maoxianensis</name>
    <dbReference type="NCBI Taxonomy" id="1459942"/>
    <lineage>
        <taxon>Bacteria</taxon>
        <taxon>Bacillati</taxon>
        <taxon>Actinomycetota</taxon>
        <taxon>Actinomycetes</taxon>
        <taxon>Kitasatosporales</taxon>
        <taxon>Streptomycetaceae</taxon>
        <taxon>Streptomyces</taxon>
    </lineage>
</organism>
<dbReference type="SUPFAM" id="SSF110849">
    <property type="entry name" value="ParB/Sulfiredoxin"/>
    <property type="match status" value="1"/>
</dbReference>
<comment type="caution">
    <text evidence="7">The sequence shown here is derived from an EMBL/GenBank/DDBJ whole genome shotgun (WGS) entry which is preliminary data.</text>
</comment>
<feature type="region of interest" description="Disordered" evidence="3">
    <location>
        <begin position="25"/>
        <end position="69"/>
    </location>
</feature>
<evidence type="ECO:0000256" key="3">
    <source>
        <dbReference type="SAM" id="MobiDB-lite"/>
    </source>
</evidence>
<feature type="coiled-coil region" evidence="2">
    <location>
        <begin position="1887"/>
        <end position="1914"/>
    </location>
</feature>
<evidence type="ECO:0000259" key="5">
    <source>
        <dbReference type="SMART" id="SM00306"/>
    </source>
</evidence>
<dbReference type="InterPro" id="IPR006530">
    <property type="entry name" value="YD"/>
</dbReference>
<feature type="compositionally biased region" description="Basic and acidic residues" evidence="3">
    <location>
        <begin position="44"/>
        <end position="60"/>
    </location>
</feature>
<dbReference type="InterPro" id="IPR031325">
    <property type="entry name" value="RHS_repeat"/>
</dbReference>
<dbReference type="InterPro" id="IPR036844">
    <property type="entry name" value="Hint_dom_sf"/>
</dbReference>
<dbReference type="SUPFAM" id="SSF51294">
    <property type="entry name" value="Hedgehog/intein (Hint) domain"/>
    <property type="match status" value="1"/>
</dbReference>
<dbReference type="Gene3D" id="2.180.10.10">
    <property type="entry name" value="RHS repeat-associated core"/>
    <property type="match status" value="2"/>
</dbReference>
<feature type="domain" description="Hint" evidence="5">
    <location>
        <begin position="2023"/>
        <end position="2125"/>
    </location>
</feature>
<accession>A0ABV9G4C8</accession>
<feature type="domain" description="ParB-like N-terminal" evidence="6">
    <location>
        <begin position="2168"/>
        <end position="2253"/>
    </location>
</feature>
<dbReference type="InterPro" id="IPR056823">
    <property type="entry name" value="TEN-like_YD-shell"/>
</dbReference>
<evidence type="ECO:0000313" key="7">
    <source>
        <dbReference type="EMBL" id="MFC4607792.1"/>
    </source>
</evidence>
<dbReference type="CDD" id="cd00081">
    <property type="entry name" value="Hint"/>
    <property type="match status" value="1"/>
</dbReference>
<dbReference type="Pfam" id="PF25023">
    <property type="entry name" value="TEN_YD-shell"/>
    <property type="match status" value="1"/>
</dbReference>
<dbReference type="PANTHER" id="PTHR32305">
    <property type="match status" value="1"/>
</dbReference>
<dbReference type="PROSITE" id="PS50818">
    <property type="entry name" value="INTEIN_C_TER"/>
    <property type="match status" value="1"/>
</dbReference>
<evidence type="ECO:0000256" key="4">
    <source>
        <dbReference type="SAM" id="SignalP"/>
    </source>
</evidence>
<feature type="chain" id="PRO_5046556572" evidence="4">
    <location>
        <begin position="25"/>
        <end position="2277"/>
    </location>
</feature>
<name>A0ABV9G4C8_9ACTN</name>
<dbReference type="InterPro" id="IPR036086">
    <property type="entry name" value="ParB/Sulfiredoxin_sf"/>
</dbReference>
<dbReference type="NCBIfam" id="TIGR01643">
    <property type="entry name" value="YD_repeat_2x"/>
    <property type="match status" value="2"/>
</dbReference>
<keyword evidence="4" id="KW-0732">Signal</keyword>
<dbReference type="Gene3D" id="2.170.16.10">
    <property type="entry name" value="Hedgehog/Intein (Hint) domain"/>
    <property type="match status" value="1"/>
</dbReference>
<keyword evidence="2" id="KW-0175">Coiled coil</keyword>
<dbReference type="Pfam" id="PF05593">
    <property type="entry name" value="RHS_repeat"/>
    <property type="match status" value="1"/>
</dbReference>
<dbReference type="Gene3D" id="3.90.1530.10">
    <property type="entry name" value="Conserved hypothetical protein from pyrococcus furiosus pfu- 392566-001, ParB domain"/>
    <property type="match status" value="1"/>
</dbReference>
<evidence type="ECO:0000256" key="1">
    <source>
        <dbReference type="ARBA" id="ARBA00022737"/>
    </source>
</evidence>
<dbReference type="InterPro" id="IPR003587">
    <property type="entry name" value="Hint_dom_N"/>
</dbReference>
<evidence type="ECO:0000259" key="6">
    <source>
        <dbReference type="SMART" id="SM00470"/>
    </source>
</evidence>